<dbReference type="OrthoDB" id="489040at2"/>
<evidence type="ECO:0000313" key="1">
    <source>
        <dbReference type="EMBL" id="SSY70962.1"/>
    </source>
</evidence>
<accession>A0A376BMG9</accession>
<dbReference type="EMBL" id="UFSO01000002">
    <property type="protein sequence ID" value="SSY70962.1"/>
    <property type="molecule type" value="Genomic_DNA"/>
</dbReference>
<gene>
    <name evidence="1" type="ORF">NCTC10283_01085</name>
</gene>
<evidence type="ECO:0008006" key="3">
    <source>
        <dbReference type="Google" id="ProtNLM"/>
    </source>
</evidence>
<dbReference type="Proteomes" id="UP000254209">
    <property type="component" value="Unassembled WGS sequence"/>
</dbReference>
<dbReference type="STRING" id="1120980.GCA_000745955_01858"/>
<dbReference type="RefSeq" id="WP_034294109.1">
    <property type="nucleotide sequence ID" value="NZ_CP091519.2"/>
</dbReference>
<name>A0A376BMG9_9NEIS</name>
<dbReference type="AlphaFoldDB" id="A0A376BMG9"/>
<organism evidence="1 2">
    <name type="scientific">Alysiella crassa</name>
    <dbReference type="NCBI Taxonomy" id="153491"/>
    <lineage>
        <taxon>Bacteria</taxon>
        <taxon>Pseudomonadati</taxon>
        <taxon>Pseudomonadota</taxon>
        <taxon>Betaproteobacteria</taxon>
        <taxon>Neisseriales</taxon>
        <taxon>Neisseriaceae</taxon>
        <taxon>Alysiella</taxon>
    </lineage>
</organism>
<evidence type="ECO:0000313" key="2">
    <source>
        <dbReference type="Proteomes" id="UP000254209"/>
    </source>
</evidence>
<sequence>MTHQIQAGEIFVFGSNTTGRHGKGAALTAKLHFGAKQGQGVGLEGQSYAIPTKNGRLQTFPLSKIEQYVNDFIQFANQHHELKFFVTAIGTGLAGYKHEQIAPMFANAPANCRLPPEWIEILKS</sequence>
<keyword evidence="2" id="KW-1185">Reference proteome</keyword>
<protein>
    <recommendedName>
        <fullName evidence="3">Macro domain-containing protein</fullName>
    </recommendedName>
</protein>
<proteinExistence type="predicted"/>
<reference evidence="1 2" key="1">
    <citation type="submission" date="2018-06" db="EMBL/GenBank/DDBJ databases">
        <authorList>
            <consortium name="Pathogen Informatics"/>
            <person name="Doyle S."/>
        </authorList>
    </citation>
    <scope>NUCLEOTIDE SEQUENCE [LARGE SCALE GENOMIC DNA]</scope>
    <source>
        <strain evidence="1 2">NCTC10283</strain>
    </source>
</reference>